<gene>
    <name evidence="6" type="primary">skgA</name>
    <name evidence="6" type="ORF">GCM10012275_50230</name>
</gene>
<dbReference type="InterPro" id="IPR036244">
    <property type="entry name" value="TipA-like_antibiotic-bd"/>
</dbReference>
<protein>
    <submittedName>
        <fullName evidence="6">HTH-type transcriptional regulator SkgA</fullName>
    </submittedName>
</protein>
<keyword evidence="4" id="KW-0804">Transcription</keyword>
<dbReference type="PROSITE" id="PS50937">
    <property type="entry name" value="HTH_MERR_2"/>
    <property type="match status" value="1"/>
</dbReference>
<dbReference type="SUPFAM" id="SSF46955">
    <property type="entry name" value="Putative DNA-binding domain"/>
    <property type="match status" value="1"/>
</dbReference>
<reference evidence="6" key="2">
    <citation type="submission" date="2020-09" db="EMBL/GenBank/DDBJ databases">
        <authorList>
            <person name="Sun Q."/>
            <person name="Zhou Y."/>
        </authorList>
    </citation>
    <scope>NUCLEOTIDE SEQUENCE</scope>
    <source>
        <strain evidence="6">CGMCC 4.5737</strain>
    </source>
</reference>
<dbReference type="Pfam" id="PF07739">
    <property type="entry name" value="TipAS"/>
    <property type="match status" value="1"/>
</dbReference>
<dbReference type="Pfam" id="PF13411">
    <property type="entry name" value="MerR_1"/>
    <property type="match status" value="1"/>
</dbReference>
<feature type="domain" description="HTH merR-type" evidence="5">
    <location>
        <begin position="2"/>
        <end position="71"/>
    </location>
</feature>
<dbReference type="Gene3D" id="1.10.490.50">
    <property type="entry name" value="Antibiotic binding domain of TipA-like multidrug resistance regulators"/>
    <property type="match status" value="1"/>
</dbReference>
<evidence type="ECO:0000259" key="5">
    <source>
        <dbReference type="PROSITE" id="PS50937"/>
    </source>
</evidence>
<dbReference type="SMART" id="SM00422">
    <property type="entry name" value="HTH_MERR"/>
    <property type="match status" value="1"/>
</dbReference>
<keyword evidence="7" id="KW-1185">Reference proteome</keyword>
<comment type="caution">
    <text evidence="6">The sequence shown here is derived from an EMBL/GenBank/DDBJ whole genome shotgun (WGS) entry which is preliminary data.</text>
</comment>
<evidence type="ECO:0000313" key="6">
    <source>
        <dbReference type="EMBL" id="GGM73508.1"/>
    </source>
</evidence>
<evidence type="ECO:0000256" key="1">
    <source>
        <dbReference type="ARBA" id="ARBA00023015"/>
    </source>
</evidence>
<evidence type="ECO:0000256" key="4">
    <source>
        <dbReference type="ARBA" id="ARBA00023163"/>
    </source>
</evidence>
<dbReference type="Proteomes" id="UP000637578">
    <property type="component" value="Unassembled WGS sequence"/>
</dbReference>
<evidence type="ECO:0000256" key="3">
    <source>
        <dbReference type="ARBA" id="ARBA00023159"/>
    </source>
</evidence>
<keyword evidence="2" id="KW-0238">DNA-binding</keyword>
<dbReference type="InterPro" id="IPR009061">
    <property type="entry name" value="DNA-bd_dom_put_sf"/>
</dbReference>
<dbReference type="InterPro" id="IPR000551">
    <property type="entry name" value="MerR-type_HTH_dom"/>
</dbReference>
<dbReference type="PANTHER" id="PTHR30204:SF90">
    <property type="entry name" value="HTH-TYPE TRANSCRIPTIONAL ACTIVATOR MTA"/>
    <property type="match status" value="1"/>
</dbReference>
<dbReference type="Gene3D" id="1.10.1660.10">
    <property type="match status" value="1"/>
</dbReference>
<dbReference type="InterPro" id="IPR047057">
    <property type="entry name" value="MerR_fam"/>
</dbReference>
<keyword evidence="1" id="KW-0805">Transcription regulation</keyword>
<accession>A0A8J3FYN4</accession>
<reference evidence="6" key="1">
    <citation type="journal article" date="2014" name="Int. J. Syst. Evol. Microbiol.">
        <title>Complete genome sequence of Corynebacterium casei LMG S-19264T (=DSM 44701T), isolated from a smear-ripened cheese.</title>
        <authorList>
            <consortium name="US DOE Joint Genome Institute (JGI-PGF)"/>
            <person name="Walter F."/>
            <person name="Albersmeier A."/>
            <person name="Kalinowski J."/>
            <person name="Ruckert C."/>
        </authorList>
    </citation>
    <scope>NUCLEOTIDE SEQUENCE</scope>
    <source>
        <strain evidence="6">CGMCC 4.5737</strain>
    </source>
</reference>
<organism evidence="6 7">
    <name type="scientific">Longimycelium tulufanense</name>
    <dbReference type="NCBI Taxonomy" id="907463"/>
    <lineage>
        <taxon>Bacteria</taxon>
        <taxon>Bacillati</taxon>
        <taxon>Actinomycetota</taxon>
        <taxon>Actinomycetes</taxon>
        <taxon>Pseudonocardiales</taxon>
        <taxon>Pseudonocardiaceae</taxon>
        <taxon>Longimycelium</taxon>
    </lineage>
</organism>
<dbReference type="AlphaFoldDB" id="A0A8J3FYN4"/>
<dbReference type="SUPFAM" id="SSF89082">
    <property type="entry name" value="Antibiotic binding domain of TipA-like multidrug resistance regulators"/>
    <property type="match status" value="1"/>
</dbReference>
<proteinExistence type="predicted"/>
<sequence length="253" mass="29024">MAWSIAQVARMSKVTSRTLRHYDAIGLLPPAYVGSNGYRYYEQEQLLRLQQIMLFRELGLGLEAIAEILSGRHDSVTVLRKHHEWLQAERERFGALAQTVARTIEQLEGGDTVQPQELFEGFDADRQARYEAELVERFGECIEAKIAESKRGMSTWTKEDATDFTAGWKRIIENFRDVAAEGASVDDRRTLDAVDEHYRWLCRAWTPNRESYTGLGRLYAEYPDFRSQFEDLRPGLADFVGDAMAAYARARLS</sequence>
<dbReference type="InterPro" id="IPR012925">
    <property type="entry name" value="TipAS_dom"/>
</dbReference>
<dbReference type="CDD" id="cd01106">
    <property type="entry name" value="HTH_TipAL-Mta"/>
    <property type="match status" value="1"/>
</dbReference>
<evidence type="ECO:0000313" key="7">
    <source>
        <dbReference type="Proteomes" id="UP000637578"/>
    </source>
</evidence>
<keyword evidence="3" id="KW-0010">Activator</keyword>
<dbReference type="GO" id="GO:0003700">
    <property type="term" value="F:DNA-binding transcription factor activity"/>
    <property type="evidence" value="ECO:0007669"/>
    <property type="project" value="InterPro"/>
</dbReference>
<evidence type="ECO:0000256" key="2">
    <source>
        <dbReference type="ARBA" id="ARBA00023125"/>
    </source>
</evidence>
<dbReference type="EMBL" id="BMMK01000030">
    <property type="protein sequence ID" value="GGM73508.1"/>
    <property type="molecule type" value="Genomic_DNA"/>
</dbReference>
<dbReference type="RefSeq" id="WP_189060891.1">
    <property type="nucleotide sequence ID" value="NZ_BMMK01000030.1"/>
</dbReference>
<dbReference type="GO" id="GO:0003677">
    <property type="term" value="F:DNA binding"/>
    <property type="evidence" value="ECO:0007669"/>
    <property type="project" value="UniProtKB-KW"/>
</dbReference>
<name>A0A8J3FYN4_9PSEU</name>
<dbReference type="PANTHER" id="PTHR30204">
    <property type="entry name" value="REDOX-CYCLING DRUG-SENSING TRANSCRIPTIONAL ACTIVATOR SOXR"/>
    <property type="match status" value="1"/>
</dbReference>